<gene>
    <name evidence="2" type="ORF">GCM10009007_09490</name>
</gene>
<evidence type="ECO:0000313" key="2">
    <source>
        <dbReference type="EMBL" id="GHA70761.1"/>
    </source>
</evidence>
<comment type="caution">
    <text evidence="2">The sequence shown here is derived from an EMBL/GenBank/DDBJ whole genome shotgun (WGS) entry which is preliminary data.</text>
</comment>
<dbReference type="PANTHER" id="PTHR43364">
    <property type="entry name" value="NADH-SPECIFIC METHYLGLYOXAL REDUCTASE-RELATED"/>
    <property type="match status" value="1"/>
</dbReference>
<protein>
    <submittedName>
        <fullName evidence="2">Oxidoreductase</fullName>
    </submittedName>
</protein>
<reference evidence="2" key="2">
    <citation type="submission" date="2020-09" db="EMBL/GenBank/DDBJ databases">
        <authorList>
            <person name="Sun Q."/>
            <person name="Kim S."/>
        </authorList>
    </citation>
    <scope>NUCLEOTIDE SEQUENCE</scope>
    <source>
        <strain evidence="2">KCTC 32501</strain>
    </source>
</reference>
<dbReference type="GO" id="GO:0016491">
    <property type="term" value="F:oxidoreductase activity"/>
    <property type="evidence" value="ECO:0007669"/>
    <property type="project" value="InterPro"/>
</dbReference>
<name>A0A8J3FY74_9BURK</name>
<dbReference type="GO" id="GO:0005829">
    <property type="term" value="C:cytosol"/>
    <property type="evidence" value="ECO:0007669"/>
    <property type="project" value="TreeGrafter"/>
</dbReference>
<dbReference type="EMBL" id="BMZG01000004">
    <property type="protein sequence ID" value="GHA70761.1"/>
    <property type="molecule type" value="Genomic_DNA"/>
</dbReference>
<proteinExistence type="predicted"/>
<sequence length="290" mass="32332">MSDANQLFILGTMRWGAWGANLSASAAADLLSQSVSCGLTTFDLADIYGGYTTEALFGQALRLSGIPRERLHLISKCGIVLAGQNSPAAVKNYDLSSQYIHASVMRSLEQLGTDYLDTLLIHRPSPLMDLHEMAETFRELRDFGLVRQFGVSNFDVYAFEQLNRLFPLVTNQVELSLTQPAALFDNTLLQLRTLGLTPQIWSPLGDYLTRADSPTHERIRLVLDRLVRKYDADAAQLLIAWVRHRQSQAQVILGSTNIDRIRAMVQSVAVVLEDSDWYALLEASRGFEVA</sequence>
<feature type="domain" description="NADP-dependent oxidoreductase" evidence="1">
    <location>
        <begin position="9"/>
        <end position="280"/>
    </location>
</feature>
<dbReference type="InterPro" id="IPR050523">
    <property type="entry name" value="AKR_Detox_Biosynth"/>
</dbReference>
<organism evidence="2 3">
    <name type="scientific">Formosimonas limnophila</name>
    <dbReference type="NCBI Taxonomy" id="1384487"/>
    <lineage>
        <taxon>Bacteria</taxon>
        <taxon>Pseudomonadati</taxon>
        <taxon>Pseudomonadota</taxon>
        <taxon>Betaproteobacteria</taxon>
        <taxon>Burkholderiales</taxon>
        <taxon>Burkholderiaceae</taxon>
        <taxon>Formosimonas</taxon>
    </lineage>
</organism>
<reference evidence="2" key="1">
    <citation type="journal article" date="2014" name="Int. J. Syst. Evol. Microbiol.">
        <title>Complete genome sequence of Corynebacterium casei LMG S-19264T (=DSM 44701T), isolated from a smear-ripened cheese.</title>
        <authorList>
            <consortium name="US DOE Joint Genome Institute (JGI-PGF)"/>
            <person name="Walter F."/>
            <person name="Albersmeier A."/>
            <person name="Kalinowski J."/>
            <person name="Ruckert C."/>
        </authorList>
    </citation>
    <scope>NUCLEOTIDE SEQUENCE</scope>
    <source>
        <strain evidence="2">KCTC 32501</strain>
    </source>
</reference>
<accession>A0A8J3FY74</accession>
<dbReference type="InterPro" id="IPR020471">
    <property type="entry name" value="AKR"/>
</dbReference>
<dbReference type="Gene3D" id="3.20.20.100">
    <property type="entry name" value="NADP-dependent oxidoreductase domain"/>
    <property type="match status" value="1"/>
</dbReference>
<dbReference type="SUPFAM" id="SSF51430">
    <property type="entry name" value="NAD(P)-linked oxidoreductase"/>
    <property type="match status" value="1"/>
</dbReference>
<dbReference type="PANTHER" id="PTHR43364:SF1">
    <property type="entry name" value="OXIDOREDUCTASE YDHF"/>
    <property type="match status" value="1"/>
</dbReference>
<dbReference type="Proteomes" id="UP000614287">
    <property type="component" value="Unassembled WGS sequence"/>
</dbReference>
<dbReference type="PRINTS" id="PR00069">
    <property type="entry name" value="ALDKETRDTASE"/>
</dbReference>
<evidence type="ECO:0000313" key="3">
    <source>
        <dbReference type="Proteomes" id="UP000614287"/>
    </source>
</evidence>
<dbReference type="AlphaFoldDB" id="A0A8J3FY74"/>
<dbReference type="InterPro" id="IPR023210">
    <property type="entry name" value="NADP_OxRdtase_dom"/>
</dbReference>
<dbReference type="InterPro" id="IPR036812">
    <property type="entry name" value="NAD(P)_OxRdtase_dom_sf"/>
</dbReference>
<dbReference type="Pfam" id="PF00248">
    <property type="entry name" value="Aldo_ket_red"/>
    <property type="match status" value="1"/>
</dbReference>
<keyword evidence="3" id="KW-1185">Reference proteome</keyword>
<evidence type="ECO:0000259" key="1">
    <source>
        <dbReference type="Pfam" id="PF00248"/>
    </source>
</evidence>